<dbReference type="SUPFAM" id="SSF53448">
    <property type="entry name" value="Nucleotide-diphospho-sugar transferases"/>
    <property type="match status" value="1"/>
</dbReference>
<keyword evidence="3 6" id="KW-0808">Transferase</keyword>
<comment type="similarity">
    <text evidence="1">Belongs to the glycosyltransferase 2 family.</text>
</comment>
<evidence type="ECO:0000256" key="2">
    <source>
        <dbReference type="ARBA" id="ARBA00022676"/>
    </source>
</evidence>
<proteinExistence type="inferred from homology"/>
<keyword evidence="2" id="KW-0328">Glycosyltransferase</keyword>
<keyword evidence="7" id="KW-1185">Reference proteome</keyword>
<keyword evidence="4" id="KW-1133">Transmembrane helix</keyword>
<evidence type="ECO:0000313" key="7">
    <source>
        <dbReference type="Proteomes" id="UP000199029"/>
    </source>
</evidence>
<name>A0A1I5XRZ3_HYMAR</name>
<dbReference type="Gene3D" id="3.90.550.10">
    <property type="entry name" value="Spore Coat Polysaccharide Biosynthesis Protein SpsA, Chain A"/>
    <property type="match status" value="1"/>
</dbReference>
<protein>
    <submittedName>
        <fullName evidence="6">Glycosyltransferase, catalytic subunit of cellulose synthase and poly-beta-1,6-N-acetylglucosamine synthase</fullName>
    </submittedName>
</protein>
<feature type="transmembrane region" description="Helical" evidence="4">
    <location>
        <begin position="251"/>
        <end position="271"/>
    </location>
</feature>
<feature type="transmembrane region" description="Helical" evidence="4">
    <location>
        <begin position="311"/>
        <end position="331"/>
    </location>
</feature>
<accession>A0A1I5XRZ3</accession>
<evidence type="ECO:0000313" key="6">
    <source>
        <dbReference type="EMBL" id="SFQ34708.1"/>
    </source>
</evidence>
<dbReference type="RefSeq" id="WP_214606975.1">
    <property type="nucleotide sequence ID" value="NZ_FOXS01000002.1"/>
</dbReference>
<dbReference type="InterPro" id="IPR001173">
    <property type="entry name" value="Glyco_trans_2-like"/>
</dbReference>
<evidence type="ECO:0000256" key="1">
    <source>
        <dbReference type="ARBA" id="ARBA00006739"/>
    </source>
</evidence>
<evidence type="ECO:0000259" key="5">
    <source>
        <dbReference type="Pfam" id="PF00535"/>
    </source>
</evidence>
<keyword evidence="4" id="KW-0812">Transmembrane</keyword>
<dbReference type="PANTHER" id="PTHR43630">
    <property type="entry name" value="POLY-BETA-1,6-N-ACETYL-D-GLUCOSAMINE SYNTHASE"/>
    <property type="match status" value="1"/>
</dbReference>
<keyword evidence="4" id="KW-0472">Membrane</keyword>
<dbReference type="STRING" id="1227077.SAMN04515668_2012"/>
<reference evidence="7" key="1">
    <citation type="submission" date="2016-10" db="EMBL/GenBank/DDBJ databases">
        <authorList>
            <person name="Varghese N."/>
            <person name="Submissions S."/>
        </authorList>
    </citation>
    <scope>NUCLEOTIDE SEQUENCE [LARGE SCALE GENOMIC DNA]</scope>
    <source>
        <strain evidence="7">OR362-8,ATCC BAA-1266,JCM 13504</strain>
    </source>
</reference>
<sequence>MLPRRYRRRRQGARPHRPRVSILVAARNEEATIERCLRSLAQQRYPSGRLEILIADDHSTDATAAVIEAFIQDKPHFRLLRVREQLGRAKDKSNALAYLCRAATTDYFLFTDADMALSPDWVSTMVAAVEPGVGVVTGVTTSEGSLFGRLQGLDWLFGLNVIRILAERGLPSSAVGNNMLLTRAACESIGCLEDMQFNVSEDLQIFQEVVARGWGYRHLCEPQALGVSEAQPTVQALLKQRKRWMKSAGGLPWYLSGLFGMYGVFYAVLFWPGFLPLSVVAAIYLGKIGLQTVFLALTLRQTGRRINLGVLLLYEFYLCAMSLAVLAYTVWPGRLEWKERRYVLAEA</sequence>
<dbReference type="Pfam" id="PF00535">
    <property type="entry name" value="Glycos_transf_2"/>
    <property type="match status" value="1"/>
</dbReference>
<dbReference type="AlphaFoldDB" id="A0A1I5XRZ3"/>
<gene>
    <name evidence="6" type="ORF">SAMN04515668_2012</name>
</gene>
<dbReference type="GO" id="GO:0016757">
    <property type="term" value="F:glycosyltransferase activity"/>
    <property type="evidence" value="ECO:0007669"/>
    <property type="project" value="UniProtKB-KW"/>
</dbReference>
<feature type="transmembrane region" description="Helical" evidence="4">
    <location>
        <begin position="277"/>
        <end position="299"/>
    </location>
</feature>
<dbReference type="PANTHER" id="PTHR43630:SF1">
    <property type="entry name" value="POLY-BETA-1,6-N-ACETYL-D-GLUCOSAMINE SYNTHASE"/>
    <property type="match status" value="1"/>
</dbReference>
<organism evidence="6 7">
    <name type="scientific">Hymenobacter arizonensis</name>
    <name type="common">Siccationidurans arizonensis</name>
    <dbReference type="NCBI Taxonomy" id="1227077"/>
    <lineage>
        <taxon>Bacteria</taxon>
        <taxon>Pseudomonadati</taxon>
        <taxon>Bacteroidota</taxon>
        <taxon>Cytophagia</taxon>
        <taxon>Cytophagales</taxon>
        <taxon>Hymenobacteraceae</taxon>
        <taxon>Hymenobacter</taxon>
    </lineage>
</organism>
<dbReference type="Proteomes" id="UP000199029">
    <property type="component" value="Unassembled WGS sequence"/>
</dbReference>
<evidence type="ECO:0000256" key="3">
    <source>
        <dbReference type="ARBA" id="ARBA00022679"/>
    </source>
</evidence>
<feature type="domain" description="Glycosyltransferase 2-like" evidence="5">
    <location>
        <begin position="21"/>
        <end position="189"/>
    </location>
</feature>
<evidence type="ECO:0000256" key="4">
    <source>
        <dbReference type="SAM" id="Phobius"/>
    </source>
</evidence>
<dbReference type="InterPro" id="IPR029044">
    <property type="entry name" value="Nucleotide-diphossugar_trans"/>
</dbReference>
<dbReference type="EMBL" id="FOXS01000002">
    <property type="protein sequence ID" value="SFQ34708.1"/>
    <property type="molecule type" value="Genomic_DNA"/>
</dbReference>